<dbReference type="PANTHER" id="PTHR33223">
    <property type="entry name" value="CCHC-TYPE DOMAIN-CONTAINING PROTEIN"/>
    <property type="match status" value="1"/>
</dbReference>
<evidence type="ECO:0000256" key="1">
    <source>
        <dbReference type="PROSITE-ProRule" id="PRU00047"/>
    </source>
</evidence>
<feature type="compositionally biased region" description="Basic and acidic residues" evidence="3">
    <location>
        <begin position="145"/>
        <end position="154"/>
    </location>
</feature>
<dbReference type="InterPro" id="IPR036875">
    <property type="entry name" value="Znf_CCHC_sf"/>
</dbReference>
<organism evidence="5 6">
    <name type="scientific">Daphnia pulex</name>
    <name type="common">Water flea</name>
    <dbReference type="NCBI Taxonomy" id="6669"/>
    <lineage>
        <taxon>Eukaryota</taxon>
        <taxon>Metazoa</taxon>
        <taxon>Ecdysozoa</taxon>
        <taxon>Arthropoda</taxon>
        <taxon>Crustacea</taxon>
        <taxon>Branchiopoda</taxon>
        <taxon>Diplostraca</taxon>
        <taxon>Cladocera</taxon>
        <taxon>Anomopoda</taxon>
        <taxon>Daphniidae</taxon>
        <taxon>Daphnia</taxon>
    </lineage>
</organism>
<protein>
    <recommendedName>
        <fullName evidence="4">CCHC-type domain-containing protein</fullName>
    </recommendedName>
</protein>
<gene>
    <name evidence="5" type="ORF">DAPPUDRAFT_112962</name>
</gene>
<feature type="compositionally biased region" description="Low complexity" evidence="3">
    <location>
        <begin position="636"/>
        <end position="658"/>
    </location>
</feature>
<reference evidence="5 6" key="1">
    <citation type="journal article" date="2011" name="Science">
        <title>The ecoresponsive genome of Daphnia pulex.</title>
        <authorList>
            <person name="Colbourne J.K."/>
            <person name="Pfrender M.E."/>
            <person name="Gilbert D."/>
            <person name="Thomas W.K."/>
            <person name="Tucker A."/>
            <person name="Oakley T.H."/>
            <person name="Tokishita S."/>
            <person name="Aerts A."/>
            <person name="Arnold G.J."/>
            <person name="Basu M.K."/>
            <person name="Bauer D.J."/>
            <person name="Caceres C.E."/>
            <person name="Carmel L."/>
            <person name="Casola C."/>
            <person name="Choi J.H."/>
            <person name="Detter J.C."/>
            <person name="Dong Q."/>
            <person name="Dusheyko S."/>
            <person name="Eads B.D."/>
            <person name="Frohlich T."/>
            <person name="Geiler-Samerotte K.A."/>
            <person name="Gerlach D."/>
            <person name="Hatcher P."/>
            <person name="Jogdeo S."/>
            <person name="Krijgsveld J."/>
            <person name="Kriventseva E.V."/>
            <person name="Kultz D."/>
            <person name="Laforsch C."/>
            <person name="Lindquist E."/>
            <person name="Lopez J."/>
            <person name="Manak J.R."/>
            <person name="Muller J."/>
            <person name="Pangilinan J."/>
            <person name="Patwardhan R.P."/>
            <person name="Pitluck S."/>
            <person name="Pritham E.J."/>
            <person name="Rechtsteiner A."/>
            <person name="Rho M."/>
            <person name="Rogozin I.B."/>
            <person name="Sakarya O."/>
            <person name="Salamov A."/>
            <person name="Schaack S."/>
            <person name="Shapiro H."/>
            <person name="Shiga Y."/>
            <person name="Skalitzky C."/>
            <person name="Smith Z."/>
            <person name="Souvorov A."/>
            <person name="Sung W."/>
            <person name="Tang Z."/>
            <person name="Tsuchiya D."/>
            <person name="Tu H."/>
            <person name="Vos H."/>
            <person name="Wang M."/>
            <person name="Wolf Y.I."/>
            <person name="Yamagata H."/>
            <person name="Yamada T."/>
            <person name="Ye Y."/>
            <person name="Shaw J.R."/>
            <person name="Andrews J."/>
            <person name="Crease T.J."/>
            <person name="Tang H."/>
            <person name="Lucas S.M."/>
            <person name="Robertson H.M."/>
            <person name="Bork P."/>
            <person name="Koonin E.V."/>
            <person name="Zdobnov E.M."/>
            <person name="Grigoriev I.V."/>
            <person name="Lynch M."/>
            <person name="Boore J.L."/>
        </authorList>
    </citation>
    <scope>NUCLEOTIDE SEQUENCE [LARGE SCALE GENOMIC DNA]</scope>
</reference>
<keyword evidence="2" id="KW-0175">Coiled coil</keyword>
<feature type="compositionally biased region" description="Basic residues" evidence="3">
    <location>
        <begin position="1"/>
        <end position="11"/>
    </location>
</feature>
<dbReference type="SUPFAM" id="SSF57756">
    <property type="entry name" value="Retrovirus zinc finger-like domains"/>
    <property type="match status" value="1"/>
</dbReference>
<keyword evidence="6" id="KW-1185">Reference proteome</keyword>
<proteinExistence type="predicted"/>
<dbReference type="GO" id="GO:0003676">
    <property type="term" value="F:nucleic acid binding"/>
    <property type="evidence" value="ECO:0007669"/>
    <property type="project" value="InterPro"/>
</dbReference>
<feature type="region of interest" description="Disordered" evidence="3">
    <location>
        <begin position="611"/>
        <end position="658"/>
    </location>
</feature>
<dbReference type="Proteomes" id="UP000000305">
    <property type="component" value="Unassembled WGS sequence"/>
</dbReference>
<name>E9HDL0_DAPPU</name>
<feature type="region of interest" description="Disordered" evidence="3">
    <location>
        <begin position="179"/>
        <end position="200"/>
    </location>
</feature>
<feature type="region of interest" description="Disordered" evidence="3">
    <location>
        <begin position="532"/>
        <end position="585"/>
    </location>
</feature>
<keyword evidence="1" id="KW-0863">Zinc-finger</keyword>
<evidence type="ECO:0000256" key="2">
    <source>
        <dbReference type="SAM" id="Coils"/>
    </source>
</evidence>
<sequence length="658" mass="75498">MHKIPKFFRKAKTQEGDSVVSPTKQILSPEELDKLKNKIKTEISTAEIRIQYILNKTTRPNERDPKEIENLENIIKNLRAKYAELIDPTVTIYKTKKRAVEKTDQAASQGPDKPNQTNAAPARPGTVTLLDSNDEAEEGATARPTRVEERKTECAKCHTPIVLSITTDKEQCRQCNVHRDTGDVEEQKPRTTQPLKEDRPKENIARVETKEEEVQPQIPRQVHLPLMQHQAQQQQQVARYRAQARNIFDDSDDDDEMALTDVAINAWQAAVERQAEILETGLVFINAQSVKKEIPTFTGEIEGKMAIEEWFKLAERMATHAAWTDEQKLHFFQERMSKSAANFNDSLPNADRVTYAVWKQAILNGLADNTTKARKKEQLKTLKQEEKERVRDFKTRIDDTYRIAYGVNAATSNHADVVALRDETKKDVLLNGLKTQIADLVWNRPEINDATYVETVELAEECEKVVEIKKIAKNKDLSSAVTVMSEEAEKTKEEINNLKGLIQKLMTTPIAQPAVQLEEKTINALNRLAISNTDGKWPSQNRERRTVRFASESPNRSRSQTPENRRRYNTPTPYRGDHEGSNWGDQKQYESRRCYVCDKKGHLARQCWRAKQSPFAQQNARQNGQQTYRRNQPGMRTNQPRNRNFNNFRNGTGRNGNN</sequence>
<dbReference type="PANTHER" id="PTHR33223:SF6">
    <property type="entry name" value="CCHC-TYPE DOMAIN-CONTAINING PROTEIN"/>
    <property type="match status" value="1"/>
</dbReference>
<dbReference type="SMART" id="SM00343">
    <property type="entry name" value="ZnF_C2HC"/>
    <property type="match status" value="1"/>
</dbReference>
<keyword evidence="1" id="KW-0862">Zinc</keyword>
<evidence type="ECO:0000313" key="6">
    <source>
        <dbReference type="Proteomes" id="UP000000305"/>
    </source>
</evidence>
<dbReference type="Gene3D" id="4.10.60.10">
    <property type="entry name" value="Zinc finger, CCHC-type"/>
    <property type="match status" value="1"/>
</dbReference>
<feature type="coiled-coil region" evidence="2">
    <location>
        <begin position="61"/>
        <end position="88"/>
    </location>
</feature>
<dbReference type="InterPro" id="IPR001878">
    <property type="entry name" value="Znf_CCHC"/>
</dbReference>
<feature type="region of interest" description="Disordered" evidence="3">
    <location>
        <begin position="1"/>
        <end position="24"/>
    </location>
</feature>
<feature type="compositionally biased region" description="Polar residues" evidence="3">
    <location>
        <begin position="552"/>
        <end position="562"/>
    </location>
</feature>
<dbReference type="PROSITE" id="PS50158">
    <property type="entry name" value="ZF_CCHC"/>
    <property type="match status" value="1"/>
</dbReference>
<evidence type="ECO:0000313" key="5">
    <source>
        <dbReference type="EMBL" id="EFX70195.1"/>
    </source>
</evidence>
<dbReference type="AlphaFoldDB" id="E9HDL0"/>
<feature type="region of interest" description="Disordered" evidence="3">
    <location>
        <begin position="101"/>
        <end position="154"/>
    </location>
</feature>
<feature type="coiled-coil region" evidence="2">
    <location>
        <begin position="474"/>
        <end position="508"/>
    </location>
</feature>
<dbReference type="OrthoDB" id="8193998at2759"/>
<feature type="compositionally biased region" description="Polar residues" evidence="3">
    <location>
        <begin position="614"/>
        <end position="630"/>
    </location>
</feature>
<dbReference type="GO" id="GO:0008270">
    <property type="term" value="F:zinc ion binding"/>
    <property type="evidence" value="ECO:0007669"/>
    <property type="project" value="UniProtKB-KW"/>
</dbReference>
<evidence type="ECO:0000259" key="4">
    <source>
        <dbReference type="PROSITE" id="PS50158"/>
    </source>
</evidence>
<accession>E9HDL0</accession>
<feature type="domain" description="CCHC-type" evidence="4">
    <location>
        <begin position="592"/>
        <end position="607"/>
    </location>
</feature>
<dbReference type="EMBL" id="GL732624">
    <property type="protein sequence ID" value="EFX70195.1"/>
    <property type="molecule type" value="Genomic_DNA"/>
</dbReference>
<keyword evidence="1" id="KW-0479">Metal-binding</keyword>
<evidence type="ECO:0000256" key="3">
    <source>
        <dbReference type="SAM" id="MobiDB-lite"/>
    </source>
</evidence>
<dbReference type="HOGENOM" id="CLU_027459_0_0_1"/>
<dbReference type="KEGG" id="dpx:DAPPUDRAFT_112962"/>
<dbReference type="PhylomeDB" id="E9HDL0"/>
<dbReference type="InParanoid" id="E9HDL0"/>